<evidence type="ECO:0000313" key="2">
    <source>
        <dbReference type="Proteomes" id="UP000635565"/>
    </source>
</evidence>
<accession>A0ABQ3VM03</accession>
<keyword evidence="2" id="KW-1185">Reference proteome</keyword>
<name>A0ABQ3VM03_9CHLR</name>
<comment type="caution">
    <text evidence="1">The sequence shown here is derived from an EMBL/GenBank/DDBJ whole genome shotgun (WGS) entry which is preliminary data.</text>
</comment>
<dbReference type="Pfam" id="PF04075">
    <property type="entry name" value="F420H2_quin_red"/>
    <property type="match status" value="1"/>
</dbReference>
<sequence>MTKTYRVTFFVRLGNLFATTMTRLGLRMGPIQLLTVRGRKSGEPRTTPVAVVEQDGERYLVAPYGAVNWVRNLRAAGEAILTRGRSSETIRARELTPQEAAPILKNSLGGGGIFTHGYFNVTSESPLQDFEREAPQHPVFVIQRAFTVA</sequence>
<dbReference type="Gene3D" id="2.30.110.10">
    <property type="entry name" value="Electron Transport, Fmn-binding Protein, Chain A"/>
    <property type="match status" value="1"/>
</dbReference>
<dbReference type="EMBL" id="BNJJ01000012">
    <property type="protein sequence ID" value="GHO86388.1"/>
    <property type="molecule type" value="Genomic_DNA"/>
</dbReference>
<evidence type="ECO:0008006" key="3">
    <source>
        <dbReference type="Google" id="ProtNLM"/>
    </source>
</evidence>
<dbReference type="NCBIfam" id="TIGR00026">
    <property type="entry name" value="hi_GC_TIGR00026"/>
    <property type="match status" value="1"/>
</dbReference>
<dbReference type="InterPro" id="IPR012349">
    <property type="entry name" value="Split_barrel_FMN-bd"/>
</dbReference>
<proteinExistence type="predicted"/>
<evidence type="ECO:0000313" key="1">
    <source>
        <dbReference type="EMBL" id="GHO86388.1"/>
    </source>
</evidence>
<gene>
    <name evidence="1" type="ORF">KSZ_43940</name>
</gene>
<organism evidence="1 2">
    <name type="scientific">Dictyobacter formicarum</name>
    <dbReference type="NCBI Taxonomy" id="2778368"/>
    <lineage>
        <taxon>Bacteria</taxon>
        <taxon>Bacillati</taxon>
        <taxon>Chloroflexota</taxon>
        <taxon>Ktedonobacteria</taxon>
        <taxon>Ktedonobacterales</taxon>
        <taxon>Dictyobacteraceae</taxon>
        <taxon>Dictyobacter</taxon>
    </lineage>
</organism>
<reference evidence="1 2" key="1">
    <citation type="journal article" date="2021" name="Int. J. Syst. Evol. Microbiol.">
        <title>Reticulibacter mediterranei gen. nov., sp. nov., within the new family Reticulibacteraceae fam. nov., and Ktedonospora formicarum gen. nov., sp. nov., Ktedonobacter robiniae sp. nov., Dictyobacter formicarum sp. nov. and Dictyobacter arantiisoli sp. nov., belonging to the class Ktedonobacteria.</title>
        <authorList>
            <person name="Yabe S."/>
            <person name="Zheng Y."/>
            <person name="Wang C.M."/>
            <person name="Sakai Y."/>
            <person name="Abe K."/>
            <person name="Yokota A."/>
            <person name="Donadio S."/>
            <person name="Cavaletti L."/>
            <person name="Monciardini P."/>
        </authorList>
    </citation>
    <scope>NUCLEOTIDE SEQUENCE [LARGE SCALE GENOMIC DNA]</scope>
    <source>
        <strain evidence="1 2">SOSP1-9</strain>
    </source>
</reference>
<protein>
    <recommendedName>
        <fullName evidence="3">Nitroreductase</fullName>
    </recommendedName>
</protein>
<dbReference type="InterPro" id="IPR004378">
    <property type="entry name" value="F420H2_quin_Rdtase"/>
</dbReference>
<dbReference type="Proteomes" id="UP000635565">
    <property type="component" value="Unassembled WGS sequence"/>
</dbReference>
<dbReference type="RefSeq" id="WP_201364029.1">
    <property type="nucleotide sequence ID" value="NZ_BNJJ01000012.1"/>
</dbReference>